<gene>
    <name evidence="6" type="ORF">MMF94_14780</name>
</gene>
<dbReference type="Proteomes" id="UP001299970">
    <property type="component" value="Unassembled WGS sequence"/>
</dbReference>
<keyword evidence="1" id="KW-0805">Transcription regulation</keyword>
<evidence type="ECO:0000256" key="2">
    <source>
        <dbReference type="ARBA" id="ARBA00023125"/>
    </source>
</evidence>
<keyword evidence="2 4" id="KW-0238">DNA-binding</keyword>
<dbReference type="Gene3D" id="1.10.357.10">
    <property type="entry name" value="Tetracycline Repressor, domain 2"/>
    <property type="match status" value="1"/>
</dbReference>
<dbReference type="InterPro" id="IPR050109">
    <property type="entry name" value="HTH-type_TetR-like_transc_reg"/>
</dbReference>
<comment type="caution">
    <text evidence="6">The sequence shown here is derived from an EMBL/GenBank/DDBJ whole genome shotgun (WGS) entry which is preliminary data.</text>
</comment>
<keyword evidence="7" id="KW-1185">Reference proteome</keyword>
<protein>
    <submittedName>
        <fullName evidence="6">TetR/AcrR family transcriptional regulator</fullName>
    </submittedName>
</protein>
<accession>A0ABS9TEH6</accession>
<evidence type="ECO:0000256" key="3">
    <source>
        <dbReference type="ARBA" id="ARBA00023163"/>
    </source>
</evidence>
<dbReference type="Pfam" id="PF00440">
    <property type="entry name" value="TetR_N"/>
    <property type="match status" value="1"/>
</dbReference>
<dbReference type="PROSITE" id="PS50977">
    <property type="entry name" value="HTH_TETR_2"/>
    <property type="match status" value="1"/>
</dbReference>
<dbReference type="InterPro" id="IPR001647">
    <property type="entry name" value="HTH_TetR"/>
</dbReference>
<dbReference type="PRINTS" id="PR00455">
    <property type="entry name" value="HTHTETR"/>
</dbReference>
<dbReference type="SUPFAM" id="SSF46689">
    <property type="entry name" value="Homeodomain-like"/>
    <property type="match status" value="1"/>
</dbReference>
<dbReference type="RefSeq" id="WP_241037000.1">
    <property type="nucleotide sequence ID" value="NZ_BAAAJF010000036.1"/>
</dbReference>
<feature type="DNA-binding region" description="H-T-H motif" evidence="4">
    <location>
        <begin position="38"/>
        <end position="57"/>
    </location>
</feature>
<dbReference type="PANTHER" id="PTHR30055:SF234">
    <property type="entry name" value="HTH-TYPE TRANSCRIPTIONAL REGULATOR BETI"/>
    <property type="match status" value="1"/>
</dbReference>
<sequence>MAETTRADRRGAVVEAKRAIILEAALRVFTTAGLRGASMRAIAKEAGYVPGAIYAYFPSKEHIYAAALGESLTRLRAATEAAAASAHDARGRFAAAGLAFFDFYDAHPRDLDLGFYLLGGGIAPRGLSDDLNRGLNAALLATLDPVRQAAGELSADTDRATAATADVFAHASGLLLLAHTRRLDLFRLDARELMRRHLVQLAGSLTS</sequence>
<dbReference type="PANTHER" id="PTHR30055">
    <property type="entry name" value="HTH-TYPE TRANSCRIPTIONAL REGULATOR RUTR"/>
    <property type="match status" value="1"/>
</dbReference>
<evidence type="ECO:0000256" key="4">
    <source>
        <dbReference type="PROSITE-ProRule" id="PRU00335"/>
    </source>
</evidence>
<reference evidence="6 7" key="1">
    <citation type="submission" date="2022-03" db="EMBL/GenBank/DDBJ databases">
        <title>Pseudonocardia alaer sp. nov., a novel actinomycete isolated from reed forest soil.</title>
        <authorList>
            <person name="Wang L."/>
        </authorList>
    </citation>
    <scope>NUCLEOTIDE SEQUENCE [LARGE SCALE GENOMIC DNA]</scope>
    <source>
        <strain evidence="6 7">Y-16303</strain>
    </source>
</reference>
<dbReference type="InterPro" id="IPR009057">
    <property type="entry name" value="Homeodomain-like_sf"/>
</dbReference>
<name>A0ABS9TEH6_9PSEU</name>
<dbReference type="EMBL" id="JAKXMK010000011">
    <property type="protein sequence ID" value="MCH6166951.1"/>
    <property type="molecule type" value="Genomic_DNA"/>
</dbReference>
<evidence type="ECO:0000256" key="1">
    <source>
        <dbReference type="ARBA" id="ARBA00023015"/>
    </source>
</evidence>
<evidence type="ECO:0000259" key="5">
    <source>
        <dbReference type="PROSITE" id="PS50977"/>
    </source>
</evidence>
<organism evidence="6 7">
    <name type="scientific">Pseudonocardia alaniniphila</name>
    <dbReference type="NCBI Taxonomy" id="75291"/>
    <lineage>
        <taxon>Bacteria</taxon>
        <taxon>Bacillati</taxon>
        <taxon>Actinomycetota</taxon>
        <taxon>Actinomycetes</taxon>
        <taxon>Pseudonocardiales</taxon>
        <taxon>Pseudonocardiaceae</taxon>
        <taxon>Pseudonocardia</taxon>
    </lineage>
</organism>
<dbReference type="Gene3D" id="1.10.10.60">
    <property type="entry name" value="Homeodomain-like"/>
    <property type="match status" value="1"/>
</dbReference>
<proteinExistence type="predicted"/>
<feature type="domain" description="HTH tetR-type" evidence="5">
    <location>
        <begin position="15"/>
        <end position="75"/>
    </location>
</feature>
<evidence type="ECO:0000313" key="6">
    <source>
        <dbReference type="EMBL" id="MCH6166951.1"/>
    </source>
</evidence>
<evidence type="ECO:0000313" key="7">
    <source>
        <dbReference type="Proteomes" id="UP001299970"/>
    </source>
</evidence>
<keyword evidence="3" id="KW-0804">Transcription</keyword>